<dbReference type="GO" id="GO:0003677">
    <property type="term" value="F:DNA binding"/>
    <property type="evidence" value="ECO:0007669"/>
    <property type="project" value="InterPro"/>
</dbReference>
<dbReference type="GO" id="GO:0016987">
    <property type="term" value="F:sigma factor activity"/>
    <property type="evidence" value="ECO:0007669"/>
    <property type="project" value="UniProtKB-KW"/>
</dbReference>
<name>A0A3E1Y765_9BACT</name>
<keyword evidence="4" id="KW-0804">Transcription</keyword>
<gene>
    <name evidence="7" type="ORF">DVR12_19240</name>
</gene>
<protein>
    <submittedName>
        <fullName evidence="7">Sigma-70 family RNA polymerase sigma factor</fullName>
    </submittedName>
</protein>
<dbReference type="InterPro" id="IPR013325">
    <property type="entry name" value="RNA_pol_sigma_r2"/>
</dbReference>
<dbReference type="EMBL" id="QPMM01000010">
    <property type="protein sequence ID" value="RFS20770.1"/>
    <property type="molecule type" value="Genomic_DNA"/>
</dbReference>
<dbReference type="InterPro" id="IPR007627">
    <property type="entry name" value="RNA_pol_sigma70_r2"/>
</dbReference>
<dbReference type="SUPFAM" id="SSF88659">
    <property type="entry name" value="Sigma3 and sigma4 domains of RNA polymerase sigma factors"/>
    <property type="match status" value="1"/>
</dbReference>
<dbReference type="GO" id="GO:0006352">
    <property type="term" value="P:DNA-templated transcription initiation"/>
    <property type="evidence" value="ECO:0007669"/>
    <property type="project" value="InterPro"/>
</dbReference>
<dbReference type="InterPro" id="IPR039425">
    <property type="entry name" value="RNA_pol_sigma-70-like"/>
</dbReference>
<dbReference type="OrthoDB" id="9780326at2"/>
<dbReference type="Gene3D" id="1.10.10.10">
    <property type="entry name" value="Winged helix-like DNA-binding domain superfamily/Winged helix DNA-binding domain"/>
    <property type="match status" value="1"/>
</dbReference>
<comment type="similarity">
    <text evidence="1">Belongs to the sigma-70 factor family. ECF subfamily.</text>
</comment>
<evidence type="ECO:0000256" key="4">
    <source>
        <dbReference type="ARBA" id="ARBA00023163"/>
    </source>
</evidence>
<evidence type="ECO:0000259" key="5">
    <source>
        <dbReference type="Pfam" id="PF04542"/>
    </source>
</evidence>
<evidence type="ECO:0000313" key="8">
    <source>
        <dbReference type="Proteomes" id="UP000260644"/>
    </source>
</evidence>
<dbReference type="Pfam" id="PF08281">
    <property type="entry name" value="Sigma70_r4_2"/>
    <property type="match status" value="1"/>
</dbReference>
<dbReference type="CDD" id="cd06171">
    <property type="entry name" value="Sigma70_r4"/>
    <property type="match status" value="1"/>
</dbReference>
<feature type="domain" description="RNA polymerase sigma factor 70 region 4 type 2" evidence="6">
    <location>
        <begin position="103"/>
        <end position="152"/>
    </location>
</feature>
<evidence type="ECO:0000256" key="1">
    <source>
        <dbReference type="ARBA" id="ARBA00010641"/>
    </source>
</evidence>
<dbReference type="RefSeq" id="WP_116977490.1">
    <property type="nucleotide sequence ID" value="NZ_QPMM01000010.1"/>
</dbReference>
<evidence type="ECO:0000313" key="7">
    <source>
        <dbReference type="EMBL" id="RFS20770.1"/>
    </source>
</evidence>
<keyword evidence="8" id="KW-1185">Reference proteome</keyword>
<dbReference type="InterPro" id="IPR014284">
    <property type="entry name" value="RNA_pol_sigma-70_dom"/>
</dbReference>
<evidence type="ECO:0000259" key="6">
    <source>
        <dbReference type="Pfam" id="PF08281"/>
    </source>
</evidence>
<dbReference type="InterPro" id="IPR013249">
    <property type="entry name" value="RNA_pol_sigma70_r4_t2"/>
</dbReference>
<sequence length="161" mass="18880">MEEAQFLTMIQTFQPMLYKICRVYRPSRQDQEDLFQEIIYQLWKSQHSFKGNSQIKTWIYKVAINTALTDFRKKKPDIRYTDQIPDTESEFSNSDSTNQETLFIEALQQLTDGEKTIITLYLESFSYKEIAGILGISENNVGVKINRIKIKLQNILNHGTK</sequence>
<dbReference type="NCBIfam" id="TIGR02937">
    <property type="entry name" value="sigma70-ECF"/>
    <property type="match status" value="1"/>
</dbReference>
<dbReference type="Pfam" id="PF04542">
    <property type="entry name" value="Sigma70_r2"/>
    <property type="match status" value="1"/>
</dbReference>
<proteinExistence type="inferred from homology"/>
<keyword evidence="2" id="KW-0805">Transcription regulation</keyword>
<comment type="caution">
    <text evidence="7">The sequence shown here is derived from an EMBL/GenBank/DDBJ whole genome shotgun (WGS) entry which is preliminary data.</text>
</comment>
<evidence type="ECO:0000256" key="2">
    <source>
        <dbReference type="ARBA" id="ARBA00023015"/>
    </source>
</evidence>
<organism evidence="7 8">
    <name type="scientific">Chitinophaga silvatica</name>
    <dbReference type="NCBI Taxonomy" id="2282649"/>
    <lineage>
        <taxon>Bacteria</taxon>
        <taxon>Pseudomonadati</taxon>
        <taxon>Bacteroidota</taxon>
        <taxon>Chitinophagia</taxon>
        <taxon>Chitinophagales</taxon>
        <taxon>Chitinophagaceae</taxon>
        <taxon>Chitinophaga</taxon>
    </lineage>
</organism>
<accession>A0A3E1Y765</accession>
<keyword evidence="3" id="KW-0731">Sigma factor</keyword>
<dbReference type="SUPFAM" id="SSF88946">
    <property type="entry name" value="Sigma2 domain of RNA polymerase sigma factors"/>
    <property type="match status" value="1"/>
</dbReference>
<dbReference type="Gene3D" id="1.10.1740.10">
    <property type="match status" value="1"/>
</dbReference>
<dbReference type="AlphaFoldDB" id="A0A3E1Y765"/>
<reference evidence="7 8" key="1">
    <citation type="submission" date="2018-07" db="EMBL/GenBank/DDBJ databases">
        <title>Chitinophaga K2CV101002-2 sp. nov., isolated from a monsoon evergreen broad-leaved forest soil.</title>
        <authorList>
            <person name="Lv Y."/>
        </authorList>
    </citation>
    <scope>NUCLEOTIDE SEQUENCE [LARGE SCALE GENOMIC DNA]</scope>
    <source>
        <strain evidence="7 8">GDMCC 1.1288</strain>
    </source>
</reference>
<evidence type="ECO:0000256" key="3">
    <source>
        <dbReference type="ARBA" id="ARBA00023082"/>
    </source>
</evidence>
<dbReference type="PANTHER" id="PTHR43133">
    <property type="entry name" value="RNA POLYMERASE ECF-TYPE SIGMA FACTO"/>
    <property type="match status" value="1"/>
</dbReference>
<dbReference type="InterPro" id="IPR013324">
    <property type="entry name" value="RNA_pol_sigma_r3/r4-like"/>
</dbReference>
<feature type="domain" description="RNA polymerase sigma-70 region 2" evidence="5">
    <location>
        <begin position="9"/>
        <end position="75"/>
    </location>
</feature>
<dbReference type="PANTHER" id="PTHR43133:SF45">
    <property type="entry name" value="RNA POLYMERASE ECF-TYPE SIGMA FACTOR"/>
    <property type="match status" value="1"/>
</dbReference>
<dbReference type="Proteomes" id="UP000260644">
    <property type="component" value="Unassembled WGS sequence"/>
</dbReference>
<dbReference type="InterPro" id="IPR036388">
    <property type="entry name" value="WH-like_DNA-bd_sf"/>
</dbReference>